<dbReference type="InterPro" id="IPR000644">
    <property type="entry name" value="CBS_dom"/>
</dbReference>
<evidence type="ECO:0000256" key="1">
    <source>
        <dbReference type="ARBA" id="ARBA00023122"/>
    </source>
</evidence>
<dbReference type="Proteomes" id="UP001056201">
    <property type="component" value="Chromosome 1"/>
</dbReference>
<dbReference type="InterPro" id="IPR051257">
    <property type="entry name" value="Diverse_CBS-Domain"/>
</dbReference>
<evidence type="ECO:0000256" key="2">
    <source>
        <dbReference type="PROSITE-ProRule" id="PRU00703"/>
    </source>
</evidence>
<dbReference type="PROSITE" id="PS51371">
    <property type="entry name" value="CBS"/>
    <property type="match status" value="2"/>
</dbReference>
<dbReference type="Pfam" id="PF00571">
    <property type="entry name" value="CBS"/>
    <property type="match status" value="2"/>
</dbReference>
<organism evidence="4 5">
    <name type="scientific">Aquincola tertiaricarbonis</name>
    <dbReference type="NCBI Taxonomy" id="391953"/>
    <lineage>
        <taxon>Bacteria</taxon>
        <taxon>Pseudomonadati</taxon>
        <taxon>Pseudomonadota</taxon>
        <taxon>Betaproteobacteria</taxon>
        <taxon>Burkholderiales</taxon>
        <taxon>Sphaerotilaceae</taxon>
        <taxon>Aquincola</taxon>
    </lineage>
</organism>
<evidence type="ECO:0000313" key="5">
    <source>
        <dbReference type="Proteomes" id="UP001056201"/>
    </source>
</evidence>
<dbReference type="Gene3D" id="3.10.580.10">
    <property type="entry name" value="CBS-domain"/>
    <property type="match status" value="1"/>
</dbReference>
<sequence>MTITVAELMTRGVHVMAPDDSLDLAARLMDDLNVGAMPVCQEERLLGIVTDRDIVVRGIARNRPVDRTPVSDVMSQPVRFCFDDQPVNEVLPEMRQAQIRRLPVLDRRRRLVGMLTLADLATKADPQAAAAVLAAVSEPAEPDRPALPQRRVA</sequence>
<feature type="domain" description="CBS" evidence="3">
    <location>
        <begin position="9"/>
        <end position="65"/>
    </location>
</feature>
<name>A0ABY4S4C6_AQUTE</name>
<dbReference type="EMBL" id="CP097635">
    <property type="protein sequence ID" value="URI05976.1"/>
    <property type="molecule type" value="Genomic_DNA"/>
</dbReference>
<dbReference type="PANTHER" id="PTHR43080:SF2">
    <property type="entry name" value="CBS DOMAIN-CONTAINING PROTEIN"/>
    <property type="match status" value="1"/>
</dbReference>
<protein>
    <submittedName>
        <fullName evidence="4">CBS domain-containing protein</fullName>
    </submittedName>
</protein>
<keyword evidence="1 2" id="KW-0129">CBS domain</keyword>
<evidence type="ECO:0000259" key="3">
    <source>
        <dbReference type="PROSITE" id="PS51371"/>
    </source>
</evidence>
<dbReference type="CDD" id="cd04622">
    <property type="entry name" value="CBS_pair_HRP1_like"/>
    <property type="match status" value="1"/>
</dbReference>
<dbReference type="InterPro" id="IPR046342">
    <property type="entry name" value="CBS_dom_sf"/>
</dbReference>
<accession>A0ABY4S4C6</accession>
<dbReference type="RefSeq" id="WP_250194241.1">
    <property type="nucleotide sequence ID" value="NZ_CP097635.1"/>
</dbReference>
<feature type="domain" description="CBS" evidence="3">
    <location>
        <begin position="74"/>
        <end position="132"/>
    </location>
</feature>
<proteinExistence type="predicted"/>
<keyword evidence="5" id="KW-1185">Reference proteome</keyword>
<gene>
    <name evidence="4" type="ORF">MW290_08490</name>
</gene>
<reference evidence="4" key="1">
    <citation type="submission" date="2022-05" db="EMBL/GenBank/DDBJ databases">
        <title>An RpoN-dependent PEP-CTERM gene is involved in floc formation of an Aquincola tertiaricarbonis strain.</title>
        <authorList>
            <person name="Qiu D."/>
            <person name="Xia M."/>
        </authorList>
    </citation>
    <scope>NUCLEOTIDE SEQUENCE</scope>
    <source>
        <strain evidence="4">RN12</strain>
    </source>
</reference>
<evidence type="ECO:0000313" key="4">
    <source>
        <dbReference type="EMBL" id="URI05976.1"/>
    </source>
</evidence>
<dbReference type="PANTHER" id="PTHR43080">
    <property type="entry name" value="CBS DOMAIN-CONTAINING PROTEIN CBSX3, MITOCHONDRIAL"/>
    <property type="match status" value="1"/>
</dbReference>
<dbReference type="SMART" id="SM00116">
    <property type="entry name" value="CBS"/>
    <property type="match status" value="2"/>
</dbReference>
<dbReference type="SUPFAM" id="SSF54631">
    <property type="entry name" value="CBS-domain pair"/>
    <property type="match status" value="1"/>
</dbReference>